<sequence length="497" mass="58569">MKSDNIKSDLLKKAIYFIPFWFISIVFCFISYDVFFIKEYVNGKLNKTYYVSKYHDDFEKNTEMFDFNNSFTLFQMFPLVFLTLIPILAYAYMVSSILRVHFVKNALTMVGMAFTMIISLFLIVSLGLFKYSLKPSLCKDIENGFLDIYHSNINETKHICGEDFNFFKGSYEIQKGLKKTIKLEWGVEVEWFLIIAPIILSFIMLIIMVTLLIRNKYIKDSNNSLYTAIPNNGGIYEKEEKSKDLSDEMDLFWGRDDWYDYTKDSYPFALVLFAQILYILSIVLISIYKFSYYLLPFFGLLFIMLGSYYFLLFYGIRDNYLIKTMKQEGDIAQFLDKLKKKTPMVAAFSTMFINNKVVKSLEPKKITEWHDFSDAIKIDSKKPIIEIKIDEEYEIIKKVPSKNNLTTYGDNNNNNSINSVETIPPPPVQVKTKLDNYFFIKTDLPNYYIYTNNNNRVSINRTLHGLFVLLGFSFIYKFIYLNRLIEKKNYVSKTKFR</sequence>
<name>F0ZL20_DICPU</name>
<feature type="transmembrane region" description="Helical" evidence="1">
    <location>
        <begin position="73"/>
        <end position="94"/>
    </location>
</feature>
<feature type="transmembrane region" description="Helical" evidence="1">
    <location>
        <begin position="294"/>
        <end position="316"/>
    </location>
</feature>
<feature type="transmembrane region" description="Helical" evidence="1">
    <location>
        <begin position="191"/>
        <end position="213"/>
    </location>
</feature>
<keyword evidence="1" id="KW-0812">Transmembrane</keyword>
<keyword evidence="1" id="KW-0472">Membrane</keyword>
<proteinExistence type="predicted"/>
<dbReference type="OMA" id="YLMINDD"/>
<dbReference type="AlphaFoldDB" id="F0ZL20"/>
<dbReference type="eggNOG" id="ENOG502RA31">
    <property type="taxonomic scope" value="Eukaryota"/>
</dbReference>
<evidence type="ECO:0000313" key="3">
    <source>
        <dbReference type="Proteomes" id="UP000001064"/>
    </source>
</evidence>
<dbReference type="GeneID" id="10501518"/>
<evidence type="ECO:0000313" key="2">
    <source>
        <dbReference type="EMBL" id="EGC35382.1"/>
    </source>
</evidence>
<feature type="transmembrane region" description="Helical" evidence="1">
    <location>
        <begin position="106"/>
        <end position="129"/>
    </location>
</feature>
<dbReference type="RefSeq" id="XP_003288120.1">
    <property type="nucleotide sequence ID" value="XM_003288072.1"/>
</dbReference>
<gene>
    <name evidence="2" type="ORF">DICPUDRAFT_78936</name>
</gene>
<dbReference type="KEGG" id="dpp:DICPUDRAFT_78936"/>
<protein>
    <submittedName>
        <fullName evidence="2">Uncharacterized protein</fullName>
    </submittedName>
</protein>
<dbReference type="EMBL" id="GL871062">
    <property type="protein sequence ID" value="EGC35382.1"/>
    <property type="molecule type" value="Genomic_DNA"/>
</dbReference>
<evidence type="ECO:0000256" key="1">
    <source>
        <dbReference type="SAM" id="Phobius"/>
    </source>
</evidence>
<dbReference type="Proteomes" id="UP000001064">
    <property type="component" value="Unassembled WGS sequence"/>
</dbReference>
<dbReference type="VEuPathDB" id="AmoebaDB:DICPUDRAFT_78936"/>
<keyword evidence="1" id="KW-1133">Transmembrane helix</keyword>
<feature type="transmembrane region" description="Helical" evidence="1">
    <location>
        <begin position="463"/>
        <end position="481"/>
    </location>
</feature>
<accession>F0ZL20</accession>
<feature type="transmembrane region" description="Helical" evidence="1">
    <location>
        <begin position="268"/>
        <end position="288"/>
    </location>
</feature>
<organism evidence="2 3">
    <name type="scientific">Dictyostelium purpureum</name>
    <name type="common">Slime mold</name>
    <dbReference type="NCBI Taxonomy" id="5786"/>
    <lineage>
        <taxon>Eukaryota</taxon>
        <taxon>Amoebozoa</taxon>
        <taxon>Evosea</taxon>
        <taxon>Eumycetozoa</taxon>
        <taxon>Dictyostelia</taxon>
        <taxon>Dictyosteliales</taxon>
        <taxon>Dictyosteliaceae</taxon>
        <taxon>Dictyostelium</taxon>
    </lineage>
</organism>
<keyword evidence="3" id="KW-1185">Reference proteome</keyword>
<dbReference type="InParanoid" id="F0ZL20"/>
<reference evidence="3" key="1">
    <citation type="journal article" date="2011" name="Genome Biol.">
        <title>Comparative genomics of the social amoebae Dictyostelium discoideum and Dictyostelium purpureum.</title>
        <authorList>
            <consortium name="US DOE Joint Genome Institute (JGI-PGF)"/>
            <person name="Sucgang R."/>
            <person name="Kuo A."/>
            <person name="Tian X."/>
            <person name="Salerno W."/>
            <person name="Parikh A."/>
            <person name="Feasley C.L."/>
            <person name="Dalin E."/>
            <person name="Tu H."/>
            <person name="Huang E."/>
            <person name="Barry K."/>
            <person name="Lindquist E."/>
            <person name="Shapiro H."/>
            <person name="Bruce D."/>
            <person name="Schmutz J."/>
            <person name="Salamov A."/>
            <person name="Fey P."/>
            <person name="Gaudet P."/>
            <person name="Anjard C."/>
            <person name="Babu M.M."/>
            <person name="Basu S."/>
            <person name="Bushmanova Y."/>
            <person name="van der Wel H."/>
            <person name="Katoh-Kurasawa M."/>
            <person name="Dinh C."/>
            <person name="Coutinho P.M."/>
            <person name="Saito T."/>
            <person name="Elias M."/>
            <person name="Schaap P."/>
            <person name="Kay R.R."/>
            <person name="Henrissat B."/>
            <person name="Eichinger L."/>
            <person name="Rivero F."/>
            <person name="Putnam N.H."/>
            <person name="West C.M."/>
            <person name="Loomis W.F."/>
            <person name="Chisholm R.L."/>
            <person name="Shaulsky G."/>
            <person name="Strassmann J.E."/>
            <person name="Queller D.C."/>
            <person name="Kuspa A."/>
            <person name="Grigoriev I.V."/>
        </authorList>
    </citation>
    <scope>NUCLEOTIDE SEQUENCE [LARGE SCALE GENOMIC DNA]</scope>
    <source>
        <strain evidence="3">QSDP1</strain>
    </source>
</reference>
<dbReference type="FunCoup" id="F0ZL20">
    <property type="interactions" value="937"/>
</dbReference>
<feature type="transmembrane region" description="Helical" evidence="1">
    <location>
        <begin position="14"/>
        <end position="37"/>
    </location>
</feature>